<dbReference type="GO" id="GO:0043123">
    <property type="term" value="P:positive regulation of canonical NF-kappaB signal transduction"/>
    <property type="evidence" value="ECO:0007669"/>
    <property type="project" value="TreeGrafter"/>
</dbReference>
<dbReference type="GeneTree" id="ENSGT00940000161997"/>
<dbReference type="SMART" id="SM01394">
    <property type="entry name" value="S_100"/>
    <property type="match status" value="1"/>
</dbReference>
<feature type="domain" description="EF-hand" evidence="2">
    <location>
        <begin position="57"/>
        <end position="92"/>
    </location>
</feature>
<dbReference type="GO" id="GO:0008284">
    <property type="term" value="P:positive regulation of cell population proliferation"/>
    <property type="evidence" value="ECO:0007669"/>
    <property type="project" value="TreeGrafter"/>
</dbReference>
<dbReference type="GO" id="GO:0005509">
    <property type="term" value="F:calcium ion binding"/>
    <property type="evidence" value="ECO:0007669"/>
    <property type="project" value="InterPro"/>
</dbReference>
<dbReference type="InParanoid" id="A0A4W3IVT1"/>
<reference evidence="4" key="2">
    <citation type="journal article" date="2007" name="PLoS Biol.">
        <title>Survey sequencing and comparative analysis of the elephant shark (Callorhinchus milii) genome.</title>
        <authorList>
            <person name="Venkatesh B."/>
            <person name="Kirkness E.F."/>
            <person name="Loh Y.H."/>
            <person name="Halpern A.L."/>
            <person name="Lee A.P."/>
            <person name="Johnson J."/>
            <person name="Dandona N."/>
            <person name="Viswanathan L.D."/>
            <person name="Tay A."/>
            <person name="Venter J.C."/>
            <person name="Strausberg R.L."/>
            <person name="Brenner S."/>
        </authorList>
    </citation>
    <scope>NUCLEOTIDE SEQUENCE [LARGE SCALE GENOMIC DNA]</scope>
</reference>
<name>A0A4W3IVT1_CALMI</name>
<accession>A0A4W3IVT1</accession>
<dbReference type="STRING" id="7868.ENSCMIP00000030328"/>
<reference evidence="3" key="4">
    <citation type="submission" date="2025-08" db="UniProtKB">
        <authorList>
            <consortium name="Ensembl"/>
        </authorList>
    </citation>
    <scope>IDENTIFICATION</scope>
</reference>
<comment type="similarity">
    <text evidence="1">Belongs to the S-100 family.</text>
</comment>
<dbReference type="GO" id="GO:0048306">
    <property type="term" value="F:calcium-dependent protein binding"/>
    <property type="evidence" value="ECO:0007669"/>
    <property type="project" value="TreeGrafter"/>
</dbReference>
<dbReference type="SUPFAM" id="SSF47473">
    <property type="entry name" value="EF-hand"/>
    <property type="match status" value="1"/>
</dbReference>
<dbReference type="InterPro" id="IPR011992">
    <property type="entry name" value="EF-hand-dom_pair"/>
</dbReference>
<sequence>MGEGELDGPWMSELENALISIMKIFHKYSGSTTGKLKKAQVKELVNNELSRFIEKITDQETLDILMQDLDENGDLEIDFTEFATFVAMVTCTCHTFFTVQE</sequence>
<dbReference type="FunCoup" id="A0A4W3IVT1">
    <property type="interactions" value="24"/>
</dbReference>
<dbReference type="GO" id="GO:0005737">
    <property type="term" value="C:cytoplasm"/>
    <property type="evidence" value="ECO:0007669"/>
    <property type="project" value="TreeGrafter"/>
</dbReference>
<dbReference type="Gene3D" id="1.10.238.10">
    <property type="entry name" value="EF-hand"/>
    <property type="match status" value="1"/>
</dbReference>
<dbReference type="InterPro" id="IPR001751">
    <property type="entry name" value="S100/CaBP7/8-like_CS"/>
</dbReference>
<dbReference type="Proteomes" id="UP000314986">
    <property type="component" value="Unassembled WGS sequence"/>
</dbReference>
<dbReference type="InterPro" id="IPR013787">
    <property type="entry name" value="S100_Ca-bd_sub"/>
</dbReference>
<reference evidence="3" key="5">
    <citation type="submission" date="2025-09" db="UniProtKB">
        <authorList>
            <consortium name="Ensembl"/>
        </authorList>
    </citation>
    <scope>IDENTIFICATION</scope>
</reference>
<reference evidence="4" key="3">
    <citation type="journal article" date="2014" name="Nature">
        <title>Elephant shark genome provides unique insights into gnathostome evolution.</title>
        <authorList>
            <consortium name="International Elephant Shark Genome Sequencing Consortium"/>
            <person name="Venkatesh B."/>
            <person name="Lee A.P."/>
            <person name="Ravi V."/>
            <person name="Maurya A.K."/>
            <person name="Lian M.M."/>
            <person name="Swann J.B."/>
            <person name="Ohta Y."/>
            <person name="Flajnik M.F."/>
            <person name="Sutoh Y."/>
            <person name="Kasahara M."/>
            <person name="Hoon S."/>
            <person name="Gangu V."/>
            <person name="Roy S.W."/>
            <person name="Irimia M."/>
            <person name="Korzh V."/>
            <person name="Kondrychyn I."/>
            <person name="Lim Z.W."/>
            <person name="Tay B.H."/>
            <person name="Tohari S."/>
            <person name="Kong K.W."/>
            <person name="Ho S."/>
            <person name="Lorente-Galdos B."/>
            <person name="Quilez J."/>
            <person name="Marques-Bonet T."/>
            <person name="Raney B.J."/>
            <person name="Ingham P.W."/>
            <person name="Tay A."/>
            <person name="Hillier L.W."/>
            <person name="Minx P."/>
            <person name="Boehm T."/>
            <person name="Wilson R.K."/>
            <person name="Brenner S."/>
            <person name="Warren W.C."/>
        </authorList>
    </citation>
    <scope>NUCLEOTIDE SEQUENCE [LARGE SCALE GENOMIC DNA]</scope>
</reference>
<evidence type="ECO:0000313" key="4">
    <source>
        <dbReference type="Proteomes" id="UP000314986"/>
    </source>
</evidence>
<protein>
    <recommendedName>
        <fullName evidence="2">EF-hand domain-containing protein</fullName>
    </recommendedName>
</protein>
<reference evidence="4" key="1">
    <citation type="journal article" date="2006" name="Science">
        <title>Ancient noncoding elements conserved in the human genome.</title>
        <authorList>
            <person name="Venkatesh B."/>
            <person name="Kirkness E.F."/>
            <person name="Loh Y.H."/>
            <person name="Halpern A.L."/>
            <person name="Lee A.P."/>
            <person name="Johnson J."/>
            <person name="Dandona N."/>
            <person name="Viswanathan L.D."/>
            <person name="Tay A."/>
            <person name="Venter J.C."/>
            <person name="Strausberg R.L."/>
            <person name="Brenner S."/>
        </authorList>
    </citation>
    <scope>NUCLEOTIDE SEQUENCE [LARGE SCALE GENOMIC DNA]</scope>
</reference>
<proteinExistence type="inferred from homology"/>
<evidence type="ECO:0000313" key="3">
    <source>
        <dbReference type="Ensembl" id="ENSCMIP00000030328.1"/>
    </source>
</evidence>
<dbReference type="InterPro" id="IPR002048">
    <property type="entry name" value="EF_hand_dom"/>
</dbReference>
<keyword evidence="4" id="KW-1185">Reference proteome</keyword>
<dbReference type="PANTHER" id="PTHR11639:SF134">
    <property type="entry name" value="PROTEIN S100-A1-RELATED"/>
    <property type="match status" value="1"/>
</dbReference>
<dbReference type="Pfam" id="PF01023">
    <property type="entry name" value="S_100"/>
    <property type="match status" value="1"/>
</dbReference>
<organism evidence="3 4">
    <name type="scientific">Callorhinchus milii</name>
    <name type="common">Ghost shark</name>
    <dbReference type="NCBI Taxonomy" id="7868"/>
    <lineage>
        <taxon>Eukaryota</taxon>
        <taxon>Metazoa</taxon>
        <taxon>Chordata</taxon>
        <taxon>Craniata</taxon>
        <taxon>Vertebrata</taxon>
        <taxon>Chondrichthyes</taxon>
        <taxon>Holocephali</taxon>
        <taxon>Chimaeriformes</taxon>
        <taxon>Callorhinchidae</taxon>
        <taxon>Callorhinchus</taxon>
    </lineage>
</organism>
<dbReference type="PROSITE" id="PS50222">
    <property type="entry name" value="EF_HAND_2"/>
    <property type="match status" value="1"/>
</dbReference>
<dbReference type="Ensembl" id="ENSCMIT00000030795.1">
    <property type="protein sequence ID" value="ENSCMIP00000030328.1"/>
    <property type="gene ID" value="ENSCMIG00000013054.1"/>
</dbReference>
<dbReference type="PANTHER" id="PTHR11639">
    <property type="entry name" value="S100 CALCIUM-BINDING PROTEIN"/>
    <property type="match status" value="1"/>
</dbReference>
<dbReference type="GO" id="GO:0005634">
    <property type="term" value="C:nucleus"/>
    <property type="evidence" value="ECO:0007669"/>
    <property type="project" value="TreeGrafter"/>
</dbReference>
<evidence type="ECO:0000259" key="2">
    <source>
        <dbReference type="PROSITE" id="PS50222"/>
    </source>
</evidence>
<dbReference type="OMA" id="SACHDIF"/>
<dbReference type="AlphaFoldDB" id="A0A4W3IVT1"/>
<evidence type="ECO:0000256" key="1">
    <source>
        <dbReference type="ARBA" id="ARBA00007323"/>
    </source>
</evidence>
<dbReference type="GO" id="GO:0005615">
    <property type="term" value="C:extracellular space"/>
    <property type="evidence" value="ECO:0007669"/>
    <property type="project" value="TreeGrafter"/>
</dbReference>
<dbReference type="GO" id="GO:0044548">
    <property type="term" value="F:S100 protein binding"/>
    <property type="evidence" value="ECO:0007669"/>
    <property type="project" value="TreeGrafter"/>
</dbReference>
<dbReference type="GO" id="GO:0050786">
    <property type="term" value="F:RAGE receptor binding"/>
    <property type="evidence" value="ECO:0007669"/>
    <property type="project" value="TreeGrafter"/>
</dbReference>
<dbReference type="PROSITE" id="PS00303">
    <property type="entry name" value="S100_CABP"/>
    <property type="match status" value="1"/>
</dbReference>